<dbReference type="InterPro" id="IPR029001">
    <property type="entry name" value="ITPase-like_fam"/>
</dbReference>
<reference evidence="4 5" key="1">
    <citation type="journal article" date="2017" name="Biotechnol. Biofuels">
        <title>Differential beta-glucosidase expression as a function of carbon source availability in Talaromyces amestolkiae: a genomic and proteomic approach.</title>
        <authorList>
            <person name="de Eugenio L.I."/>
            <person name="Mendez-Liter J.A."/>
            <person name="Nieto-Dominguez M."/>
            <person name="Alonso L."/>
            <person name="Gil-Munoz J."/>
            <person name="Barriuso J."/>
            <person name="Prieto A."/>
            <person name="Martinez M.J."/>
        </authorList>
    </citation>
    <scope>NUCLEOTIDE SEQUENCE [LARGE SCALE GENOMIC DNA]</scope>
    <source>
        <strain evidence="4 5">CIB</strain>
    </source>
</reference>
<dbReference type="Gene3D" id="3.90.950.10">
    <property type="match status" value="1"/>
</dbReference>
<dbReference type="GO" id="GO:0009143">
    <property type="term" value="P:nucleoside triphosphate catabolic process"/>
    <property type="evidence" value="ECO:0007669"/>
    <property type="project" value="InterPro"/>
</dbReference>
<dbReference type="SUPFAM" id="SSF52972">
    <property type="entry name" value="ITPase-like"/>
    <property type="match status" value="1"/>
</dbReference>
<evidence type="ECO:0000313" key="5">
    <source>
        <dbReference type="Proteomes" id="UP000249363"/>
    </source>
</evidence>
<dbReference type="STRING" id="1196081.A0A364L5H1"/>
<dbReference type="PANTHER" id="PTHR11067">
    <property type="entry name" value="INOSINE TRIPHOSPHATE PYROPHOSPHATASE/HAM1 PROTEIN"/>
    <property type="match status" value="1"/>
</dbReference>
<dbReference type="Pfam" id="PF01725">
    <property type="entry name" value="Ham1p_like"/>
    <property type="match status" value="1"/>
</dbReference>
<dbReference type="OrthoDB" id="6288734at2759"/>
<dbReference type="AlphaFoldDB" id="A0A364L5H1"/>
<dbReference type="GO" id="GO:0047429">
    <property type="term" value="F:nucleoside triphosphate diphosphatase activity"/>
    <property type="evidence" value="ECO:0007669"/>
    <property type="project" value="InterPro"/>
</dbReference>
<gene>
    <name evidence="4" type="ORF">BHQ10_007082</name>
</gene>
<name>A0A364L5H1_TALAM</name>
<dbReference type="GO" id="GO:0005737">
    <property type="term" value="C:cytoplasm"/>
    <property type="evidence" value="ECO:0007669"/>
    <property type="project" value="TreeGrafter"/>
</dbReference>
<dbReference type="Proteomes" id="UP000249363">
    <property type="component" value="Unassembled WGS sequence"/>
</dbReference>
<protein>
    <submittedName>
        <fullName evidence="4">Uncharacterized protein</fullName>
    </submittedName>
</protein>
<evidence type="ECO:0000256" key="2">
    <source>
        <dbReference type="ARBA" id="ARBA00022801"/>
    </source>
</evidence>
<dbReference type="GeneID" id="63796298"/>
<comment type="caution">
    <text evidence="4">The sequence shown here is derived from an EMBL/GenBank/DDBJ whole genome shotgun (WGS) entry which is preliminary data.</text>
</comment>
<feature type="region of interest" description="Disordered" evidence="3">
    <location>
        <begin position="137"/>
        <end position="160"/>
    </location>
</feature>
<dbReference type="EMBL" id="MIKG01000014">
    <property type="protein sequence ID" value="RAO71070.1"/>
    <property type="molecule type" value="Genomic_DNA"/>
</dbReference>
<evidence type="ECO:0000256" key="3">
    <source>
        <dbReference type="SAM" id="MobiDB-lite"/>
    </source>
</evidence>
<evidence type="ECO:0000313" key="4">
    <source>
        <dbReference type="EMBL" id="RAO71070.1"/>
    </source>
</evidence>
<keyword evidence="2" id="KW-0378">Hydrolase</keyword>
<sequence length="221" mass="24234">MPLLLPPPSPSIASNKLKLSTLTFVTSNADKIREVTSISKDYGITVNIRSIDLPELQGSIEEVAREKCRQAALAVNGPVLIEDSAVIFHALNGLPGPYIKWFYHSLGLSGLNRILAGHEDKSAAAVCTFAFSWGPRPAQEDSDSNSDSGNDTSSNSGEPEVFLFQGRNEGQIVPQRGEYGFAYDFIFEYEGKTYSELKPEVKNQVSDRSKALTKFIDWLAS</sequence>
<organism evidence="4 5">
    <name type="scientific">Talaromyces amestolkiae</name>
    <dbReference type="NCBI Taxonomy" id="1196081"/>
    <lineage>
        <taxon>Eukaryota</taxon>
        <taxon>Fungi</taxon>
        <taxon>Dikarya</taxon>
        <taxon>Ascomycota</taxon>
        <taxon>Pezizomycotina</taxon>
        <taxon>Eurotiomycetes</taxon>
        <taxon>Eurotiomycetidae</taxon>
        <taxon>Eurotiales</taxon>
        <taxon>Trichocomaceae</taxon>
        <taxon>Talaromyces</taxon>
        <taxon>Talaromyces sect. Talaromyces</taxon>
    </lineage>
</organism>
<dbReference type="PANTHER" id="PTHR11067:SF9">
    <property type="entry name" value="INOSINE TRIPHOSPHATE PYROPHOSPHATASE"/>
    <property type="match status" value="1"/>
</dbReference>
<keyword evidence="5" id="KW-1185">Reference proteome</keyword>
<dbReference type="RefSeq" id="XP_040735586.1">
    <property type="nucleotide sequence ID" value="XM_040879739.1"/>
</dbReference>
<comment type="similarity">
    <text evidence="1">Belongs to the HAM1 NTPase family.</text>
</comment>
<feature type="compositionally biased region" description="Low complexity" evidence="3">
    <location>
        <begin position="145"/>
        <end position="157"/>
    </location>
</feature>
<accession>A0A364L5H1</accession>
<dbReference type="InterPro" id="IPR002637">
    <property type="entry name" value="RdgB/HAM1"/>
</dbReference>
<proteinExistence type="inferred from homology"/>
<evidence type="ECO:0000256" key="1">
    <source>
        <dbReference type="ARBA" id="ARBA00008023"/>
    </source>
</evidence>